<evidence type="ECO:0000313" key="1">
    <source>
        <dbReference type="EMBL" id="MDO6544854.1"/>
    </source>
</evidence>
<organism evidence="1 2">
    <name type="scientific">Photobacterium sanguinicancri</name>
    <dbReference type="NCBI Taxonomy" id="875932"/>
    <lineage>
        <taxon>Bacteria</taxon>
        <taxon>Pseudomonadati</taxon>
        <taxon>Pseudomonadota</taxon>
        <taxon>Gammaproteobacteria</taxon>
        <taxon>Vibrionales</taxon>
        <taxon>Vibrionaceae</taxon>
        <taxon>Photobacterium</taxon>
    </lineage>
</organism>
<dbReference type="EMBL" id="JAUOPU010000032">
    <property type="protein sequence ID" value="MDO6544854.1"/>
    <property type="molecule type" value="Genomic_DNA"/>
</dbReference>
<evidence type="ECO:0008006" key="3">
    <source>
        <dbReference type="Google" id="ProtNLM"/>
    </source>
</evidence>
<sequence length="272" mass="31206">MMEIKNIIRNGIPKEHIFYFFVANILFANSSHADINNVGGYLSLTYTSNYFDTDDHRSIRNLNWSGNLNYTFNNNHTFYLDSGGYRVYEDETGTYLTDTVIGIKNNEIYPWGETGHIGYAAQLTLPTSELSEKDELYTALRLSMPITNKWDNFNYFFTPRVKKNFHKYKTAGEKNLTEWVASFNTGVGYKWHDFKVNLSLLAGTGWNYHGTRYDWDYSGALTGLWQITPHFYTALSTSNSGVYFDAERGTVGDIDIFNLNTATYSIAVGYSF</sequence>
<accession>A0AAW7Y951</accession>
<dbReference type="RefSeq" id="WP_281223447.1">
    <property type="nucleotide sequence ID" value="NZ_CANMLA010000030.1"/>
</dbReference>
<name>A0AAW7Y951_9GAMM</name>
<gene>
    <name evidence="1" type="ORF">Q4568_20160</name>
</gene>
<proteinExistence type="predicted"/>
<evidence type="ECO:0000313" key="2">
    <source>
        <dbReference type="Proteomes" id="UP001170624"/>
    </source>
</evidence>
<protein>
    <recommendedName>
        <fullName evidence="3">Outer membrane protein beta-barrel domain-containing protein</fullName>
    </recommendedName>
</protein>
<comment type="caution">
    <text evidence="1">The sequence shown here is derived from an EMBL/GenBank/DDBJ whole genome shotgun (WGS) entry which is preliminary data.</text>
</comment>
<dbReference type="Proteomes" id="UP001170624">
    <property type="component" value="Unassembled WGS sequence"/>
</dbReference>
<reference evidence="1" key="1">
    <citation type="submission" date="2023-07" db="EMBL/GenBank/DDBJ databases">
        <title>Genome content predicts the carbon catabolic preferences of heterotrophic bacteria.</title>
        <authorList>
            <person name="Gralka M."/>
        </authorList>
    </citation>
    <scope>NUCLEOTIDE SEQUENCE</scope>
    <source>
        <strain evidence="1">G2M05</strain>
    </source>
</reference>
<dbReference type="AlphaFoldDB" id="A0AAW7Y951"/>